<dbReference type="GO" id="GO:0000287">
    <property type="term" value="F:magnesium ion binding"/>
    <property type="evidence" value="ECO:0007669"/>
    <property type="project" value="InterPro"/>
</dbReference>
<evidence type="ECO:0000313" key="2">
    <source>
        <dbReference type="Proteomes" id="UP001211173"/>
    </source>
</evidence>
<reference evidence="1" key="1">
    <citation type="submission" date="2023-01" db="EMBL/GenBank/DDBJ databases">
        <title>Human gut microbiome strain richness.</title>
        <authorList>
            <person name="Chen-Liaw A."/>
        </authorList>
    </citation>
    <scope>NUCLEOTIDE SEQUENCE</scope>
    <source>
        <strain evidence="1">1001287st1_F4_1001285I_161205</strain>
    </source>
</reference>
<comment type="caution">
    <text evidence="1">The sequence shown here is derived from an EMBL/GenBank/DDBJ whole genome shotgun (WGS) entry which is preliminary data.</text>
</comment>
<protein>
    <submittedName>
        <fullName evidence="1">Uncharacterized protein</fullName>
    </submittedName>
</protein>
<organism evidence="1 2">
    <name type="scientific">Flavonifractor plautii</name>
    <name type="common">Fusobacterium plautii</name>
    <dbReference type="NCBI Taxonomy" id="292800"/>
    <lineage>
        <taxon>Bacteria</taxon>
        <taxon>Bacillati</taxon>
        <taxon>Bacillota</taxon>
        <taxon>Clostridia</taxon>
        <taxon>Eubacteriales</taxon>
        <taxon>Oscillospiraceae</taxon>
        <taxon>Flavonifractor</taxon>
    </lineage>
</organism>
<dbReference type="SUPFAM" id="SSF103084">
    <property type="entry name" value="Holliday junction resolvase RusA"/>
    <property type="match status" value="1"/>
</dbReference>
<gene>
    <name evidence="1" type="ORF">PNE06_05370</name>
</gene>
<sequence>MEKITFNIPYPPTKKGKSAFCRRFGLNAYYSGKHWAQRKKDADELHALTLAALKQARVRRGMVRGPVSITFAWDDGLDIDNHAAIAKAVVDALKGYLLPDDDHRWYRQVIHRLWDGGCIRVEVTEL</sequence>
<dbReference type="InterPro" id="IPR036614">
    <property type="entry name" value="RusA-like_sf"/>
</dbReference>
<dbReference type="Proteomes" id="UP001211173">
    <property type="component" value="Unassembled WGS sequence"/>
</dbReference>
<proteinExistence type="predicted"/>
<dbReference type="AlphaFoldDB" id="A0AAW6CBS6"/>
<name>A0AAW6CBS6_FLAPL</name>
<dbReference type="EMBL" id="JAQLWV010000005">
    <property type="protein sequence ID" value="MDB7932497.1"/>
    <property type="molecule type" value="Genomic_DNA"/>
</dbReference>
<dbReference type="GO" id="GO:0006281">
    <property type="term" value="P:DNA repair"/>
    <property type="evidence" value="ECO:0007669"/>
    <property type="project" value="InterPro"/>
</dbReference>
<evidence type="ECO:0000313" key="1">
    <source>
        <dbReference type="EMBL" id="MDB7932497.1"/>
    </source>
</evidence>
<dbReference type="Gene3D" id="3.30.1330.70">
    <property type="entry name" value="Holliday junction resolvase RusA"/>
    <property type="match status" value="1"/>
</dbReference>
<dbReference type="RefSeq" id="WP_195384572.1">
    <property type="nucleotide sequence ID" value="NZ_CANCWG010000063.1"/>
</dbReference>
<accession>A0AAW6CBS6</accession>
<dbReference type="GO" id="GO:0006310">
    <property type="term" value="P:DNA recombination"/>
    <property type="evidence" value="ECO:0007669"/>
    <property type="project" value="InterPro"/>
</dbReference>